<dbReference type="EMBL" id="LAZR01000336">
    <property type="protein sequence ID" value="KKN73843.1"/>
    <property type="molecule type" value="Genomic_DNA"/>
</dbReference>
<protein>
    <submittedName>
        <fullName evidence="1">Uncharacterized protein</fullName>
    </submittedName>
</protein>
<sequence length="129" mass="14766">MGLKMVDKTPLDCYTQIINAIVKTLKVEMDGGFLEDTSKYIGKDEELIYSCMRAIAVQIYAENAPLLIEKGRQMERERILRILREPLMYFVTEKLNAMLDSQPTNTMSRFVDEEAVVALEQAIKEGKDV</sequence>
<accession>A0A0F9W750</accession>
<name>A0A0F9W750_9ZZZZ</name>
<proteinExistence type="predicted"/>
<organism evidence="1">
    <name type="scientific">marine sediment metagenome</name>
    <dbReference type="NCBI Taxonomy" id="412755"/>
    <lineage>
        <taxon>unclassified sequences</taxon>
        <taxon>metagenomes</taxon>
        <taxon>ecological metagenomes</taxon>
    </lineage>
</organism>
<evidence type="ECO:0000313" key="1">
    <source>
        <dbReference type="EMBL" id="KKN73843.1"/>
    </source>
</evidence>
<gene>
    <name evidence="1" type="ORF">LCGC14_0396450</name>
</gene>
<reference evidence="1" key="1">
    <citation type="journal article" date="2015" name="Nature">
        <title>Complex archaea that bridge the gap between prokaryotes and eukaryotes.</title>
        <authorList>
            <person name="Spang A."/>
            <person name="Saw J.H."/>
            <person name="Jorgensen S.L."/>
            <person name="Zaremba-Niedzwiedzka K."/>
            <person name="Martijn J."/>
            <person name="Lind A.E."/>
            <person name="van Eijk R."/>
            <person name="Schleper C."/>
            <person name="Guy L."/>
            <person name="Ettema T.J."/>
        </authorList>
    </citation>
    <scope>NUCLEOTIDE SEQUENCE</scope>
</reference>
<comment type="caution">
    <text evidence="1">The sequence shown here is derived from an EMBL/GenBank/DDBJ whole genome shotgun (WGS) entry which is preliminary data.</text>
</comment>
<dbReference type="AlphaFoldDB" id="A0A0F9W750"/>